<evidence type="ECO:0000256" key="2">
    <source>
        <dbReference type="ARBA" id="ARBA00022448"/>
    </source>
</evidence>
<protein>
    <recommendedName>
        <fullName evidence="8">ABC transmembrane type-1 domain-containing protein</fullName>
    </recommendedName>
</protein>
<proteinExistence type="predicted"/>
<keyword evidence="6 7" id="KW-0472">Membrane</keyword>
<reference evidence="9" key="1">
    <citation type="submission" date="2018-05" db="EMBL/GenBank/DDBJ databases">
        <authorList>
            <person name="Lanie J.A."/>
            <person name="Ng W.-L."/>
            <person name="Kazmierczak K.M."/>
            <person name="Andrzejewski T.M."/>
            <person name="Davidsen T.M."/>
            <person name="Wayne K.J."/>
            <person name="Tettelin H."/>
            <person name="Glass J.I."/>
            <person name="Rusch D."/>
            <person name="Podicherti R."/>
            <person name="Tsui H.-C.T."/>
            <person name="Winkler M.E."/>
        </authorList>
    </citation>
    <scope>NUCLEOTIDE SEQUENCE</scope>
</reference>
<evidence type="ECO:0000256" key="7">
    <source>
        <dbReference type="SAM" id="Phobius"/>
    </source>
</evidence>
<organism evidence="9">
    <name type="scientific">marine metagenome</name>
    <dbReference type="NCBI Taxonomy" id="408172"/>
    <lineage>
        <taxon>unclassified sequences</taxon>
        <taxon>metagenomes</taxon>
        <taxon>ecological metagenomes</taxon>
    </lineage>
</organism>
<evidence type="ECO:0000256" key="5">
    <source>
        <dbReference type="ARBA" id="ARBA00022989"/>
    </source>
</evidence>
<dbReference type="Pfam" id="PF00528">
    <property type="entry name" value="BPD_transp_1"/>
    <property type="match status" value="1"/>
</dbReference>
<evidence type="ECO:0000256" key="4">
    <source>
        <dbReference type="ARBA" id="ARBA00022692"/>
    </source>
</evidence>
<comment type="subcellular location">
    <subcellularLocation>
        <location evidence="1">Cell membrane</location>
        <topology evidence="1">Multi-pass membrane protein</topology>
    </subcellularLocation>
</comment>
<dbReference type="GO" id="GO:0055085">
    <property type="term" value="P:transmembrane transport"/>
    <property type="evidence" value="ECO:0007669"/>
    <property type="project" value="InterPro"/>
</dbReference>
<keyword evidence="3" id="KW-1003">Cell membrane</keyword>
<sequence length="176" mass="19346">ALIMMYLFFVWFDFSPGGLFSPEYAQAAWSWGRVNDLIQHMYLPIVVLGTAGTASLIRITRANLLDELAKPYVVTARAKGLSEWKVIAKYPVRIALNPAISLTAYILPFLISGSVIVGVVLSLPTVGPMLVKALVAQDMYLGGGIILLIGFMTVIGTFISDLLLLWIDPRIRFEGE</sequence>
<feature type="non-terminal residue" evidence="9">
    <location>
        <position position="1"/>
    </location>
</feature>
<dbReference type="EMBL" id="UINC01040741">
    <property type="protein sequence ID" value="SVB41043.1"/>
    <property type="molecule type" value="Genomic_DNA"/>
</dbReference>
<dbReference type="Gene3D" id="1.10.3720.10">
    <property type="entry name" value="MetI-like"/>
    <property type="match status" value="1"/>
</dbReference>
<keyword evidence="5 7" id="KW-1133">Transmembrane helix</keyword>
<accession>A0A382DTP8</accession>
<dbReference type="CDD" id="cd06261">
    <property type="entry name" value="TM_PBP2"/>
    <property type="match status" value="1"/>
</dbReference>
<evidence type="ECO:0000256" key="1">
    <source>
        <dbReference type="ARBA" id="ARBA00004651"/>
    </source>
</evidence>
<feature type="transmembrane region" description="Helical" evidence="7">
    <location>
        <begin position="37"/>
        <end position="57"/>
    </location>
</feature>
<dbReference type="SUPFAM" id="SSF161098">
    <property type="entry name" value="MetI-like"/>
    <property type="match status" value="1"/>
</dbReference>
<feature type="domain" description="ABC transmembrane type-1" evidence="8">
    <location>
        <begin position="1"/>
        <end position="164"/>
    </location>
</feature>
<feature type="transmembrane region" description="Helical" evidence="7">
    <location>
        <begin position="141"/>
        <end position="167"/>
    </location>
</feature>
<name>A0A382DTP8_9ZZZZ</name>
<dbReference type="GO" id="GO:0005886">
    <property type="term" value="C:plasma membrane"/>
    <property type="evidence" value="ECO:0007669"/>
    <property type="project" value="UniProtKB-SubCell"/>
</dbReference>
<dbReference type="PANTHER" id="PTHR30465">
    <property type="entry name" value="INNER MEMBRANE ABC TRANSPORTER"/>
    <property type="match status" value="1"/>
</dbReference>
<evidence type="ECO:0000259" key="8">
    <source>
        <dbReference type="PROSITE" id="PS50928"/>
    </source>
</evidence>
<feature type="transmembrane region" description="Helical" evidence="7">
    <location>
        <begin position="99"/>
        <end position="121"/>
    </location>
</feature>
<dbReference type="PROSITE" id="PS50928">
    <property type="entry name" value="ABC_TM1"/>
    <property type="match status" value="1"/>
</dbReference>
<dbReference type="InterPro" id="IPR000515">
    <property type="entry name" value="MetI-like"/>
</dbReference>
<dbReference type="PANTHER" id="PTHR30465:SF43">
    <property type="entry name" value="OLIGOPEPTIDE ABC TRANSPORTER, PERMEASE PROTEIN"/>
    <property type="match status" value="1"/>
</dbReference>
<gene>
    <name evidence="9" type="ORF">METZ01_LOCUS193897</name>
</gene>
<evidence type="ECO:0000313" key="9">
    <source>
        <dbReference type="EMBL" id="SVB41043.1"/>
    </source>
</evidence>
<dbReference type="InterPro" id="IPR035906">
    <property type="entry name" value="MetI-like_sf"/>
</dbReference>
<keyword evidence="4 7" id="KW-0812">Transmembrane</keyword>
<evidence type="ECO:0000256" key="3">
    <source>
        <dbReference type="ARBA" id="ARBA00022475"/>
    </source>
</evidence>
<evidence type="ECO:0000256" key="6">
    <source>
        <dbReference type="ARBA" id="ARBA00023136"/>
    </source>
</evidence>
<dbReference type="AlphaFoldDB" id="A0A382DTP8"/>
<keyword evidence="2" id="KW-0813">Transport</keyword>